<feature type="transmembrane region" description="Helical" evidence="9">
    <location>
        <begin position="137"/>
        <end position="156"/>
    </location>
</feature>
<feature type="domain" description="Histidine kinase/HSP90-like ATPase" evidence="10">
    <location>
        <begin position="279"/>
        <end position="370"/>
    </location>
</feature>
<reference evidence="11" key="1">
    <citation type="journal article" date="2014" name="Int. J. Syst. Evol. Microbiol.">
        <title>Complete genome sequence of Corynebacterium casei LMG S-19264T (=DSM 44701T), isolated from a smear-ripened cheese.</title>
        <authorList>
            <consortium name="US DOE Joint Genome Institute (JGI-PGF)"/>
            <person name="Walter F."/>
            <person name="Albersmeier A."/>
            <person name="Kalinowski J."/>
            <person name="Ruckert C."/>
        </authorList>
    </citation>
    <scope>NUCLEOTIDE SEQUENCE</scope>
    <source>
        <strain evidence="11">JCM 19831</strain>
    </source>
</reference>
<keyword evidence="12" id="KW-1185">Reference proteome</keyword>
<dbReference type="SUPFAM" id="SSF55874">
    <property type="entry name" value="ATPase domain of HSP90 chaperone/DNA topoisomerase II/histidine kinase"/>
    <property type="match status" value="1"/>
</dbReference>
<comment type="caution">
    <text evidence="11">The sequence shown here is derived from an EMBL/GenBank/DDBJ whole genome shotgun (WGS) entry which is preliminary data.</text>
</comment>
<evidence type="ECO:0000256" key="7">
    <source>
        <dbReference type="ARBA" id="ARBA00022840"/>
    </source>
</evidence>
<dbReference type="Gene3D" id="1.20.5.1930">
    <property type="match status" value="1"/>
</dbReference>
<dbReference type="Pfam" id="PF07730">
    <property type="entry name" value="HisKA_3"/>
    <property type="match status" value="1"/>
</dbReference>
<dbReference type="InterPro" id="IPR050482">
    <property type="entry name" value="Sensor_HK_TwoCompSys"/>
</dbReference>
<comment type="catalytic activity">
    <reaction evidence="1">
        <text>ATP + protein L-histidine = ADP + protein N-phospho-L-histidine.</text>
        <dbReference type="EC" id="2.7.13.3"/>
    </reaction>
</comment>
<keyword evidence="3" id="KW-0597">Phosphoprotein</keyword>
<evidence type="ECO:0000259" key="10">
    <source>
        <dbReference type="SMART" id="SM00387"/>
    </source>
</evidence>
<evidence type="ECO:0000256" key="6">
    <source>
        <dbReference type="ARBA" id="ARBA00022777"/>
    </source>
</evidence>
<dbReference type="InterPro" id="IPR003594">
    <property type="entry name" value="HATPase_dom"/>
</dbReference>
<dbReference type="RefSeq" id="WP_190252381.1">
    <property type="nucleotide sequence ID" value="NZ_BMPI01000025.1"/>
</dbReference>
<keyword evidence="9" id="KW-1133">Transmembrane helix</keyword>
<keyword evidence="8" id="KW-0902">Two-component regulatory system</keyword>
<keyword evidence="9" id="KW-0472">Membrane</keyword>
<keyword evidence="4" id="KW-0808">Transferase</keyword>
<dbReference type="GO" id="GO:0046983">
    <property type="term" value="F:protein dimerization activity"/>
    <property type="evidence" value="ECO:0007669"/>
    <property type="project" value="InterPro"/>
</dbReference>
<accession>A0A917WYT2</accession>
<evidence type="ECO:0000256" key="4">
    <source>
        <dbReference type="ARBA" id="ARBA00022679"/>
    </source>
</evidence>
<keyword evidence="9" id="KW-0812">Transmembrane</keyword>
<evidence type="ECO:0000256" key="1">
    <source>
        <dbReference type="ARBA" id="ARBA00000085"/>
    </source>
</evidence>
<dbReference type="CDD" id="cd16917">
    <property type="entry name" value="HATPase_UhpB-NarQ-NarX-like"/>
    <property type="match status" value="1"/>
</dbReference>
<dbReference type="SMART" id="SM00387">
    <property type="entry name" value="HATPase_c"/>
    <property type="match status" value="1"/>
</dbReference>
<dbReference type="GO" id="GO:0016020">
    <property type="term" value="C:membrane"/>
    <property type="evidence" value="ECO:0007669"/>
    <property type="project" value="InterPro"/>
</dbReference>
<dbReference type="Gene3D" id="3.30.565.10">
    <property type="entry name" value="Histidine kinase-like ATPase, C-terminal domain"/>
    <property type="match status" value="1"/>
</dbReference>
<dbReference type="Proteomes" id="UP000642070">
    <property type="component" value="Unassembled WGS sequence"/>
</dbReference>
<dbReference type="InterPro" id="IPR011712">
    <property type="entry name" value="Sig_transdc_His_kin_sub3_dim/P"/>
</dbReference>
<dbReference type="GO" id="GO:0005524">
    <property type="term" value="F:ATP binding"/>
    <property type="evidence" value="ECO:0007669"/>
    <property type="project" value="UniProtKB-KW"/>
</dbReference>
<keyword evidence="7" id="KW-0067">ATP-binding</keyword>
<dbReference type="InterPro" id="IPR036890">
    <property type="entry name" value="HATPase_C_sf"/>
</dbReference>
<feature type="transmembrane region" description="Helical" evidence="9">
    <location>
        <begin position="66"/>
        <end position="94"/>
    </location>
</feature>
<keyword evidence="5" id="KW-0547">Nucleotide-binding</keyword>
<evidence type="ECO:0000313" key="12">
    <source>
        <dbReference type="Proteomes" id="UP000642070"/>
    </source>
</evidence>
<reference evidence="11" key="2">
    <citation type="submission" date="2020-09" db="EMBL/GenBank/DDBJ databases">
        <authorList>
            <person name="Sun Q."/>
            <person name="Ohkuma M."/>
        </authorList>
    </citation>
    <scope>NUCLEOTIDE SEQUENCE</scope>
    <source>
        <strain evidence="11">JCM 19831</strain>
    </source>
</reference>
<feature type="transmembrane region" description="Helical" evidence="9">
    <location>
        <begin position="106"/>
        <end position="125"/>
    </location>
</feature>
<proteinExistence type="predicted"/>
<dbReference type="Pfam" id="PF02518">
    <property type="entry name" value="HATPase_c"/>
    <property type="match status" value="1"/>
</dbReference>
<evidence type="ECO:0000256" key="3">
    <source>
        <dbReference type="ARBA" id="ARBA00022553"/>
    </source>
</evidence>
<dbReference type="EC" id="2.7.13.3" evidence="2"/>
<protein>
    <recommendedName>
        <fullName evidence="2">histidine kinase</fullName>
        <ecNumber evidence="2">2.7.13.3</ecNumber>
    </recommendedName>
</protein>
<evidence type="ECO:0000256" key="8">
    <source>
        <dbReference type="ARBA" id="ARBA00023012"/>
    </source>
</evidence>
<gene>
    <name evidence="11" type="ORF">GCM10007977_050260</name>
</gene>
<evidence type="ECO:0000313" key="11">
    <source>
        <dbReference type="EMBL" id="GGM42680.1"/>
    </source>
</evidence>
<name>A0A917WYT2_9ACTN</name>
<dbReference type="PANTHER" id="PTHR24421">
    <property type="entry name" value="NITRATE/NITRITE SENSOR PROTEIN NARX-RELATED"/>
    <property type="match status" value="1"/>
</dbReference>
<organism evidence="11 12">
    <name type="scientific">Dactylosporangium sucinum</name>
    <dbReference type="NCBI Taxonomy" id="1424081"/>
    <lineage>
        <taxon>Bacteria</taxon>
        <taxon>Bacillati</taxon>
        <taxon>Actinomycetota</taxon>
        <taxon>Actinomycetes</taxon>
        <taxon>Micromonosporales</taxon>
        <taxon>Micromonosporaceae</taxon>
        <taxon>Dactylosporangium</taxon>
    </lineage>
</organism>
<evidence type="ECO:0000256" key="2">
    <source>
        <dbReference type="ARBA" id="ARBA00012438"/>
    </source>
</evidence>
<dbReference type="EMBL" id="BMPI01000025">
    <property type="protein sequence ID" value="GGM42680.1"/>
    <property type="molecule type" value="Genomic_DNA"/>
</dbReference>
<dbReference type="PANTHER" id="PTHR24421:SF10">
    <property type="entry name" value="NITRATE_NITRITE SENSOR PROTEIN NARQ"/>
    <property type="match status" value="1"/>
</dbReference>
<keyword evidence="6 11" id="KW-0418">Kinase</keyword>
<dbReference type="GO" id="GO:0000155">
    <property type="term" value="F:phosphorelay sensor kinase activity"/>
    <property type="evidence" value="ECO:0007669"/>
    <property type="project" value="InterPro"/>
</dbReference>
<dbReference type="AlphaFoldDB" id="A0A917WYT2"/>
<sequence length="374" mass="39034">MESHAKERMTAAQWIAIDCVTAPALLAGSTALTRMSAGPQGPSWAFWAGLAAAAAAGALRRRRPMVALGLAVLAGPVAMGAGAFPAPWVVVAFVMYLVPLRFPRPAALRVLAGTLLLCAAGLVIAPPGGAGPNRLGSLLEGALLVSVAWAVGHAVMQQRLHTAQQAQRQLTEERLRIARELHDVVAHTMSVIALQAGVANHVSAERPQEARRALSSIEEVSRAALQEMRALLGVLRAPDEPVRPAPGLADVPALVSQAANAGVNVDLEVTGEHAALPDGVDLAAYRVVQEAITNVIKHAATDRCHVRIDRGPSTVTVRVTDRGRGAGAAAAGHGITGMRERARMYGGTLEAGPPPDQRGFRITATFPVPQPEHA</sequence>
<evidence type="ECO:0000256" key="5">
    <source>
        <dbReference type="ARBA" id="ARBA00022741"/>
    </source>
</evidence>
<evidence type="ECO:0000256" key="9">
    <source>
        <dbReference type="SAM" id="Phobius"/>
    </source>
</evidence>